<proteinExistence type="predicted"/>
<comment type="caution">
    <text evidence="1">The sequence shown here is derived from an EMBL/GenBank/DDBJ whole genome shotgun (WGS) entry which is preliminary data.</text>
</comment>
<organism evidence="1 2">
    <name type="scientific">Actinokineospora diospyrosa</name>
    <dbReference type="NCBI Taxonomy" id="103728"/>
    <lineage>
        <taxon>Bacteria</taxon>
        <taxon>Bacillati</taxon>
        <taxon>Actinomycetota</taxon>
        <taxon>Actinomycetes</taxon>
        <taxon>Pseudonocardiales</taxon>
        <taxon>Pseudonocardiaceae</taxon>
        <taxon>Actinokineospora</taxon>
    </lineage>
</organism>
<protein>
    <submittedName>
        <fullName evidence="1">Extracellular repeat, HAF family</fullName>
    </submittedName>
</protein>
<gene>
    <name evidence="1" type="ORF">LV75_006837</name>
</gene>
<reference evidence="1 2" key="1">
    <citation type="submission" date="2022-06" db="EMBL/GenBank/DDBJ databases">
        <title>Genomic Encyclopedia of Archaeal and Bacterial Type Strains, Phase II (KMG-II): from individual species to whole genera.</title>
        <authorList>
            <person name="Goeker M."/>
        </authorList>
    </citation>
    <scope>NUCLEOTIDE SEQUENCE [LARGE SCALE GENOMIC DNA]</scope>
    <source>
        <strain evidence="1 2">DSM 44255</strain>
    </source>
</reference>
<name>A0ABT1INQ7_9PSEU</name>
<evidence type="ECO:0000313" key="2">
    <source>
        <dbReference type="Proteomes" id="UP001205185"/>
    </source>
</evidence>
<evidence type="ECO:0000313" key="1">
    <source>
        <dbReference type="EMBL" id="MCP2274303.1"/>
    </source>
</evidence>
<dbReference type="InterPro" id="IPR014262">
    <property type="entry name" value="HAF_rpt"/>
</dbReference>
<dbReference type="EMBL" id="JAMTCO010000023">
    <property type="protein sequence ID" value="MCP2274303.1"/>
    <property type="molecule type" value="Genomic_DNA"/>
</dbReference>
<accession>A0ABT1INQ7</accession>
<sequence length="378" mass="38375">MRRLWVGAVVVALVPLLGAPAEAALRSPLLSEGVLPLPQGITSVELQDINDSGQIVGTGYADSARALLWQGDTVTQLGLGSPSGINNLGQVVGTMYVSGSSGTYERTPKVWQGGTESVLAGPSRSYVSTGDITDSGIVAVTYPSSVQGYHMENIGLWQNGGFKRLAAPTSGPHVSLGIVTENGTAAGTFLPMFGGESYAFRCGAQGCARLAANPGGTGQPIPSAANDNGVVVGNQSGVGLRWEGTQVTALPALAGAGDATVSGNRQALNKRGDVVGVSGGRATLWRDGVAIELGSPAGGQSAAVAVNDLGDVVGWSKTPDGAQTRVFLWRAGRSYDLGSASATNVTPVALNNTGTIIGSGSTPGSPQVLLRWTVRPPR</sequence>
<dbReference type="NCBIfam" id="TIGR02913">
    <property type="entry name" value="HAF_rpt"/>
    <property type="match status" value="1"/>
</dbReference>
<dbReference type="RefSeq" id="WP_253891637.1">
    <property type="nucleotide sequence ID" value="NZ_BAAAVB010000011.1"/>
</dbReference>
<keyword evidence="2" id="KW-1185">Reference proteome</keyword>
<dbReference type="Proteomes" id="UP001205185">
    <property type="component" value="Unassembled WGS sequence"/>
</dbReference>